<evidence type="ECO:0000259" key="1">
    <source>
        <dbReference type="PROSITE" id="PS51447"/>
    </source>
</evidence>
<dbReference type="STRING" id="1002804.HBZC1_13030"/>
<dbReference type="Proteomes" id="UP000008387">
    <property type="component" value="Chromosome"/>
</dbReference>
<dbReference type="PROSITE" id="PS51447">
    <property type="entry name" value="FDX_ACB"/>
    <property type="match status" value="1"/>
</dbReference>
<dbReference type="SMART" id="SM00896">
    <property type="entry name" value="FDX-ACB"/>
    <property type="match status" value="1"/>
</dbReference>
<dbReference type="InterPro" id="IPR036690">
    <property type="entry name" value="Fdx_antiC-bd_sf"/>
</dbReference>
<keyword evidence="3" id="KW-1185">Reference proteome</keyword>
<sequence>MVGKELPFNDLKKSIQQAQIPHLKEVFALDVYPQSPQEIALSLRLKIQSQESLVDSQLQEVVDRVLQILSTHFKAKLK</sequence>
<dbReference type="Gene3D" id="3.30.70.380">
    <property type="entry name" value="Ferrodoxin-fold anticodon-binding domain"/>
    <property type="match status" value="1"/>
</dbReference>
<proteinExistence type="predicted"/>
<evidence type="ECO:0000313" key="3">
    <source>
        <dbReference type="Proteomes" id="UP000008387"/>
    </source>
</evidence>
<feature type="domain" description="FDX-ACB" evidence="1">
    <location>
        <begin position="1"/>
        <end position="78"/>
    </location>
</feature>
<dbReference type="AlphaFoldDB" id="F8KTW3"/>
<gene>
    <name evidence="2" type="ordered locus">HBZC1_13030</name>
</gene>
<accession>F8KTW3</accession>
<dbReference type="Pfam" id="PF03147">
    <property type="entry name" value="FDX-ACB"/>
    <property type="match status" value="1"/>
</dbReference>
<dbReference type="SUPFAM" id="SSF54991">
    <property type="entry name" value="Anticodon-binding domain of PheRS"/>
    <property type="match status" value="1"/>
</dbReference>
<evidence type="ECO:0000313" key="2">
    <source>
        <dbReference type="EMBL" id="CCB80289.1"/>
    </source>
</evidence>
<dbReference type="InterPro" id="IPR005121">
    <property type="entry name" value="Fdx_antiC-bd"/>
</dbReference>
<reference evidence="2 3" key="1">
    <citation type="journal article" date="2011" name="J. Bacteriol.">
        <title>Genome sequence of Helicobacter bizzozeronii strain CIII-1, an isolate from human gastric mucosa.</title>
        <authorList>
            <person name="Schott T."/>
            <person name="Rossi M."/>
            <person name="Hanninen M.L."/>
        </authorList>
    </citation>
    <scope>NUCLEOTIDE SEQUENCE [LARGE SCALE GENOMIC DNA]</scope>
    <source>
        <strain evidence="2 3">CIII-1</strain>
    </source>
</reference>
<protein>
    <recommendedName>
        <fullName evidence="1">FDX-ACB domain-containing protein</fullName>
    </recommendedName>
</protein>
<organism evidence="2 3">
    <name type="scientific">Helicobacter bizzozeronii (strain CIII-1)</name>
    <dbReference type="NCBI Taxonomy" id="1002804"/>
    <lineage>
        <taxon>Bacteria</taxon>
        <taxon>Pseudomonadati</taxon>
        <taxon>Campylobacterota</taxon>
        <taxon>Epsilonproteobacteria</taxon>
        <taxon>Campylobacterales</taxon>
        <taxon>Helicobacteraceae</taxon>
        <taxon>Helicobacter</taxon>
    </lineage>
</organism>
<name>F8KTW3_HELBC</name>
<dbReference type="KEGG" id="hbi:HBZC1_13030"/>
<dbReference type="EMBL" id="FR871757">
    <property type="protein sequence ID" value="CCB80289.1"/>
    <property type="molecule type" value="Genomic_DNA"/>
</dbReference>
<dbReference type="HOGENOM" id="CLU_2617125_0_0_7"/>